<dbReference type="AlphaFoldDB" id="A0A9D4FA34"/>
<feature type="signal peptide" evidence="1">
    <location>
        <begin position="1"/>
        <end position="20"/>
    </location>
</feature>
<keyword evidence="3" id="KW-1185">Reference proteome</keyword>
<accession>A0A9D4FA34</accession>
<dbReference type="InterPro" id="IPR006150">
    <property type="entry name" value="Cys_repeat_1"/>
</dbReference>
<reference evidence="2" key="2">
    <citation type="submission" date="2020-11" db="EMBL/GenBank/DDBJ databases">
        <authorList>
            <person name="McCartney M.A."/>
            <person name="Auch B."/>
            <person name="Kono T."/>
            <person name="Mallez S."/>
            <person name="Becker A."/>
            <person name="Gohl D.M."/>
            <person name="Silverstein K.A.T."/>
            <person name="Koren S."/>
            <person name="Bechman K.B."/>
            <person name="Herman A."/>
            <person name="Abrahante J.E."/>
            <person name="Garbe J."/>
        </authorList>
    </citation>
    <scope>NUCLEOTIDE SEQUENCE</scope>
    <source>
        <strain evidence="2">Duluth1</strain>
        <tissue evidence="2">Whole animal</tissue>
    </source>
</reference>
<evidence type="ECO:0000256" key="1">
    <source>
        <dbReference type="SAM" id="SignalP"/>
    </source>
</evidence>
<dbReference type="SMART" id="SM00289">
    <property type="entry name" value="WR1"/>
    <property type="match status" value="3"/>
</dbReference>
<reference evidence="2" key="1">
    <citation type="journal article" date="2019" name="bioRxiv">
        <title>The Genome of the Zebra Mussel, Dreissena polymorpha: A Resource for Invasive Species Research.</title>
        <authorList>
            <person name="McCartney M.A."/>
            <person name="Auch B."/>
            <person name="Kono T."/>
            <person name="Mallez S."/>
            <person name="Zhang Y."/>
            <person name="Obille A."/>
            <person name="Becker A."/>
            <person name="Abrahante J.E."/>
            <person name="Garbe J."/>
            <person name="Badalamenti J.P."/>
            <person name="Herman A."/>
            <person name="Mangelson H."/>
            <person name="Liachko I."/>
            <person name="Sullivan S."/>
            <person name="Sone E.D."/>
            <person name="Koren S."/>
            <person name="Silverstein K.A.T."/>
            <person name="Beckman K.B."/>
            <person name="Gohl D.M."/>
        </authorList>
    </citation>
    <scope>NUCLEOTIDE SEQUENCE</scope>
    <source>
        <strain evidence="2">Duluth1</strain>
        <tissue evidence="2">Whole animal</tissue>
    </source>
</reference>
<organism evidence="2 3">
    <name type="scientific">Dreissena polymorpha</name>
    <name type="common">Zebra mussel</name>
    <name type="synonym">Mytilus polymorpha</name>
    <dbReference type="NCBI Taxonomy" id="45954"/>
    <lineage>
        <taxon>Eukaryota</taxon>
        <taxon>Metazoa</taxon>
        <taxon>Spiralia</taxon>
        <taxon>Lophotrochozoa</taxon>
        <taxon>Mollusca</taxon>
        <taxon>Bivalvia</taxon>
        <taxon>Autobranchia</taxon>
        <taxon>Heteroconchia</taxon>
        <taxon>Euheterodonta</taxon>
        <taxon>Imparidentia</taxon>
        <taxon>Neoheterodontei</taxon>
        <taxon>Myida</taxon>
        <taxon>Dreissenoidea</taxon>
        <taxon>Dreissenidae</taxon>
        <taxon>Dreissena</taxon>
    </lineage>
</organism>
<dbReference type="Proteomes" id="UP000828390">
    <property type="component" value="Unassembled WGS sequence"/>
</dbReference>
<sequence length="281" mass="30783">MHRLELPLCILIVATTGVVAIGKFCSSGAIGPACDQKNPCTHGYTCIRRTCCRDVTCPFGGAGPSCSNRNPCKPGYYCNKGTCCWEYTCRPEELDIRCSAKRPCPNRSVCQSGECCRQPVCPDERASDGVCSPSNSPRFTCRPGYECVNGICCEAIAQARAEVARLDIGQVFDAPPSEPRTQTGRAQMAHRRMAVRKTMAVPQQVSECPAQIMRVDPFASHLTSAKPLRIVAKGSSAAFHHVQDLAKVLDFPDNTTDGNHWLFIIVNEDCNCFLVLHKEQH</sequence>
<dbReference type="EMBL" id="JAIWYP010000007">
    <property type="protein sequence ID" value="KAH3794041.1"/>
    <property type="molecule type" value="Genomic_DNA"/>
</dbReference>
<comment type="caution">
    <text evidence="2">The sequence shown here is derived from an EMBL/GenBank/DDBJ whole genome shotgun (WGS) entry which is preliminary data.</text>
</comment>
<protein>
    <submittedName>
        <fullName evidence="2">Uncharacterized protein</fullName>
    </submittedName>
</protein>
<feature type="chain" id="PRO_5038520077" evidence="1">
    <location>
        <begin position="21"/>
        <end position="281"/>
    </location>
</feature>
<proteinExistence type="predicted"/>
<keyword evidence="1" id="KW-0732">Signal</keyword>
<gene>
    <name evidence="2" type="ORF">DPMN_147570</name>
</gene>
<evidence type="ECO:0000313" key="3">
    <source>
        <dbReference type="Proteomes" id="UP000828390"/>
    </source>
</evidence>
<name>A0A9D4FA34_DREPO</name>
<evidence type="ECO:0000313" key="2">
    <source>
        <dbReference type="EMBL" id="KAH3794041.1"/>
    </source>
</evidence>